<keyword evidence="3" id="KW-0805">Transcription regulation</keyword>
<dbReference type="SUPFAM" id="SSF54427">
    <property type="entry name" value="NTF2-like"/>
    <property type="match status" value="1"/>
</dbReference>
<dbReference type="NCBIfam" id="TIGR02937">
    <property type="entry name" value="sigma70-ECF"/>
    <property type="match status" value="1"/>
</dbReference>
<evidence type="ECO:0000259" key="6">
    <source>
        <dbReference type="Pfam" id="PF04542"/>
    </source>
</evidence>
<name>A0ABY4QXC3_9ACTN</name>
<dbReference type="PANTHER" id="PTHR30173:SF43">
    <property type="entry name" value="ECF RNA POLYMERASE SIGMA FACTOR SIGI-RELATED"/>
    <property type="match status" value="1"/>
</dbReference>
<dbReference type="Pfam" id="PF04542">
    <property type="entry name" value="Sigma70_r2"/>
    <property type="match status" value="1"/>
</dbReference>
<dbReference type="InterPro" id="IPR014284">
    <property type="entry name" value="RNA_pol_sigma-70_dom"/>
</dbReference>
<dbReference type="RefSeq" id="WP_249770411.1">
    <property type="nucleotide sequence ID" value="NZ_CP097332.1"/>
</dbReference>
<dbReference type="Gene3D" id="1.10.1740.10">
    <property type="match status" value="1"/>
</dbReference>
<dbReference type="Pfam" id="PF08281">
    <property type="entry name" value="Sigma70_r4_2"/>
    <property type="match status" value="1"/>
</dbReference>
<dbReference type="CDD" id="cd06171">
    <property type="entry name" value="Sigma70_r4"/>
    <property type="match status" value="1"/>
</dbReference>
<dbReference type="SUPFAM" id="SSF88659">
    <property type="entry name" value="Sigma3 and sigma4 domains of RNA polymerase sigma factors"/>
    <property type="match status" value="1"/>
</dbReference>
<dbReference type="EMBL" id="CP097332">
    <property type="protein sequence ID" value="UQX87666.1"/>
    <property type="molecule type" value="Genomic_DNA"/>
</dbReference>
<dbReference type="InterPro" id="IPR032710">
    <property type="entry name" value="NTF2-like_dom_sf"/>
</dbReference>
<evidence type="ECO:0000313" key="9">
    <source>
        <dbReference type="Proteomes" id="UP001056336"/>
    </source>
</evidence>
<dbReference type="InterPro" id="IPR007627">
    <property type="entry name" value="RNA_pol_sigma70_r2"/>
</dbReference>
<comment type="similarity">
    <text evidence="1">Belongs to the sigma-70 factor family. ECF subfamily.</text>
</comment>
<dbReference type="InterPro" id="IPR052704">
    <property type="entry name" value="ECF_Sigma-70_Domain"/>
</dbReference>
<dbReference type="PANTHER" id="PTHR30173">
    <property type="entry name" value="SIGMA 19 FACTOR"/>
    <property type="match status" value="1"/>
</dbReference>
<evidence type="ECO:0000313" key="8">
    <source>
        <dbReference type="EMBL" id="UQX87666.1"/>
    </source>
</evidence>
<evidence type="ECO:0000256" key="1">
    <source>
        <dbReference type="ARBA" id="ARBA00010641"/>
    </source>
</evidence>
<evidence type="ECO:0000256" key="3">
    <source>
        <dbReference type="ARBA" id="ARBA00023015"/>
    </source>
</evidence>
<dbReference type="InterPro" id="IPR013249">
    <property type="entry name" value="RNA_pol_sigma70_r4_t2"/>
</dbReference>
<feature type="domain" description="RNA polymerase sigma factor 70 region 4 type 2" evidence="7">
    <location>
        <begin position="142"/>
        <end position="188"/>
    </location>
</feature>
<gene>
    <name evidence="8" type="ORF">M6D93_15350</name>
</gene>
<keyword evidence="5" id="KW-0804">Transcription</keyword>
<evidence type="ECO:0000256" key="5">
    <source>
        <dbReference type="ARBA" id="ARBA00023163"/>
    </source>
</evidence>
<dbReference type="Proteomes" id="UP001056336">
    <property type="component" value="Chromosome"/>
</dbReference>
<dbReference type="Gene3D" id="1.10.10.10">
    <property type="entry name" value="Winged helix-like DNA-binding domain superfamily/Winged helix DNA-binding domain"/>
    <property type="match status" value="1"/>
</dbReference>
<dbReference type="InterPro" id="IPR013324">
    <property type="entry name" value="RNA_pol_sigma_r3/r4-like"/>
</dbReference>
<feature type="domain" description="RNA polymerase sigma-70 region 2" evidence="6">
    <location>
        <begin position="11"/>
        <end position="74"/>
    </location>
</feature>
<dbReference type="InterPro" id="IPR013325">
    <property type="entry name" value="RNA_pol_sigma_r2"/>
</dbReference>
<accession>A0ABY4QXC3</accession>
<reference evidence="8" key="1">
    <citation type="journal article" date="2018" name="Int. J. Syst. Evol. Microbiol.">
        <title>Jatrophihabitans telluris sp. nov., isolated from sediment soil of lava forest wetlands and the emended description of the genus Jatrophihabitans.</title>
        <authorList>
            <person name="Lee K.C."/>
            <person name="Suh M.K."/>
            <person name="Eom M.K."/>
            <person name="Kim K.K."/>
            <person name="Kim J.S."/>
            <person name="Kim D.S."/>
            <person name="Ko S.H."/>
            <person name="Shin Y.K."/>
            <person name="Lee J.S."/>
        </authorList>
    </citation>
    <scope>NUCLEOTIDE SEQUENCE</scope>
    <source>
        <strain evidence="8">N237</strain>
    </source>
</reference>
<sequence length="317" mass="33503">MNDEDLLAQQFEANRPRLRAVAYRVLGSLAEADDAVQEAWLRLARSDAGEIDNLAGWLTTVVSRVSLDLLRSRASRREDSLDHDQPDWASGAADGLTRMASASAPASASACASPSAYPYPAPPEPEAEVLLADSVGPALQIVLDSLNPSERLAFVLHDVFGLSFEEIGPIVDRSPAAARQLASRARRRVRGGPAEPDVPAHRQREVVAAFLDAARNGRFDTLLSLLDPSVMLRADAVTAAMGAQAEVFGARQVAETFSGRAKAARLAIVDGLAGAVWGKAGAVKVVFAFSLNDGGAIAGIEMLADPAVLAELDIEFL</sequence>
<protein>
    <submittedName>
        <fullName evidence="8">Sigma-70 family RNA polymerase sigma factor</fullName>
    </submittedName>
</protein>
<keyword evidence="9" id="KW-1185">Reference proteome</keyword>
<dbReference type="SUPFAM" id="SSF88946">
    <property type="entry name" value="Sigma2 domain of RNA polymerase sigma factors"/>
    <property type="match status" value="1"/>
</dbReference>
<comment type="subunit">
    <text evidence="2">Interacts transiently with the RNA polymerase catalytic core formed by RpoA, RpoB, RpoC and RpoZ (2 alpha, 1 beta, 1 beta' and 1 omega subunit) to form the RNA polymerase holoenzyme that can initiate transcription.</text>
</comment>
<organism evidence="8 9">
    <name type="scientific">Jatrophihabitans telluris</name>
    <dbReference type="NCBI Taxonomy" id="2038343"/>
    <lineage>
        <taxon>Bacteria</taxon>
        <taxon>Bacillati</taxon>
        <taxon>Actinomycetota</taxon>
        <taxon>Actinomycetes</taxon>
        <taxon>Jatrophihabitantales</taxon>
        <taxon>Jatrophihabitantaceae</taxon>
        <taxon>Jatrophihabitans</taxon>
    </lineage>
</organism>
<reference evidence="8" key="2">
    <citation type="submission" date="2022-05" db="EMBL/GenBank/DDBJ databases">
        <authorList>
            <person name="Kim J.-S."/>
            <person name="Lee K."/>
            <person name="Suh M."/>
            <person name="Eom M."/>
            <person name="Kim J.-S."/>
            <person name="Kim D.-S."/>
            <person name="Ko S.-H."/>
            <person name="Shin Y."/>
            <person name="Lee J.-S."/>
        </authorList>
    </citation>
    <scope>NUCLEOTIDE SEQUENCE</scope>
    <source>
        <strain evidence="8">N237</strain>
    </source>
</reference>
<evidence type="ECO:0000259" key="7">
    <source>
        <dbReference type="Pfam" id="PF08281"/>
    </source>
</evidence>
<dbReference type="InterPro" id="IPR036388">
    <property type="entry name" value="WH-like_DNA-bd_sf"/>
</dbReference>
<evidence type="ECO:0000256" key="4">
    <source>
        <dbReference type="ARBA" id="ARBA00023082"/>
    </source>
</evidence>
<evidence type="ECO:0000256" key="2">
    <source>
        <dbReference type="ARBA" id="ARBA00011344"/>
    </source>
</evidence>
<proteinExistence type="inferred from homology"/>
<keyword evidence="4" id="KW-0731">Sigma factor</keyword>